<feature type="compositionally biased region" description="Low complexity" evidence="1">
    <location>
        <begin position="147"/>
        <end position="160"/>
    </location>
</feature>
<feature type="region of interest" description="Disordered" evidence="1">
    <location>
        <begin position="145"/>
        <end position="226"/>
    </location>
</feature>
<protein>
    <submittedName>
        <fullName evidence="3">Uncharacterized protein</fullName>
    </submittedName>
</protein>
<keyword evidence="2" id="KW-1133">Transmembrane helix</keyword>
<name>A0A345NLN2_9MICO</name>
<feature type="transmembrane region" description="Helical" evidence="2">
    <location>
        <begin position="20"/>
        <end position="48"/>
    </location>
</feature>
<dbReference type="EMBL" id="CP031229">
    <property type="protein sequence ID" value="AXH95940.1"/>
    <property type="molecule type" value="Genomic_DNA"/>
</dbReference>
<evidence type="ECO:0000313" key="4">
    <source>
        <dbReference type="Proteomes" id="UP000253790"/>
    </source>
</evidence>
<feature type="transmembrane region" description="Helical" evidence="2">
    <location>
        <begin position="120"/>
        <end position="138"/>
    </location>
</feature>
<keyword evidence="2" id="KW-0812">Transmembrane</keyword>
<dbReference type="AlphaFoldDB" id="A0A345NLN2"/>
<keyword evidence="4" id="KW-1185">Reference proteome</keyword>
<proteinExistence type="predicted"/>
<reference evidence="3 4" key="1">
    <citation type="submission" date="2018-07" db="EMBL/GenBank/DDBJ databases">
        <title>Complete genome sequencing of Ornithinimicrobium sp. AMA3305.</title>
        <authorList>
            <person name="Bae J.-W."/>
        </authorList>
    </citation>
    <scope>NUCLEOTIDE SEQUENCE [LARGE SCALE GENOMIC DNA]</scope>
    <source>
        <strain evidence="3 4">AMA3305</strain>
    </source>
</reference>
<keyword evidence="2" id="KW-0472">Membrane</keyword>
<dbReference type="Proteomes" id="UP000253790">
    <property type="component" value="Chromosome"/>
</dbReference>
<accession>A0A345NLN2</accession>
<feature type="compositionally biased region" description="Pro residues" evidence="1">
    <location>
        <begin position="212"/>
        <end position="226"/>
    </location>
</feature>
<dbReference type="OrthoDB" id="3298267at2"/>
<sequence>MEISWTRTAGSALGAVSSAVLLSTLGVAGTLIGAALGSLIITIGGAMYSNTLQATQERVRKAAGVRAGKPGTRVRGSRDPDAGDAGPSQEQASLPEPAEDGASPSTSWSERLHDLPWKRLTGATVAVFVVAMGLILAFELTTGRAVSSYTGGSSKSTGTSVPGFDGRSDTSTDLDPEQQDELPQDTQLEDAPQERDEVPQNTQQEEQAPREVLPPDPAPQPAEPEE</sequence>
<feature type="compositionally biased region" description="Acidic residues" evidence="1">
    <location>
        <begin position="172"/>
        <end position="183"/>
    </location>
</feature>
<gene>
    <name evidence="3" type="ORF">DV701_07190</name>
</gene>
<evidence type="ECO:0000256" key="1">
    <source>
        <dbReference type="SAM" id="MobiDB-lite"/>
    </source>
</evidence>
<feature type="region of interest" description="Disordered" evidence="1">
    <location>
        <begin position="61"/>
        <end position="109"/>
    </location>
</feature>
<evidence type="ECO:0000313" key="3">
    <source>
        <dbReference type="EMBL" id="AXH95940.1"/>
    </source>
</evidence>
<organism evidence="3 4">
    <name type="scientific">Ornithinimicrobium avium</name>
    <dbReference type="NCBI Taxonomy" id="2283195"/>
    <lineage>
        <taxon>Bacteria</taxon>
        <taxon>Bacillati</taxon>
        <taxon>Actinomycetota</taxon>
        <taxon>Actinomycetes</taxon>
        <taxon>Micrococcales</taxon>
        <taxon>Ornithinimicrobiaceae</taxon>
        <taxon>Ornithinimicrobium</taxon>
    </lineage>
</organism>
<dbReference type="KEGG" id="orn:DV701_07190"/>
<evidence type="ECO:0000256" key="2">
    <source>
        <dbReference type="SAM" id="Phobius"/>
    </source>
</evidence>